<dbReference type="PANTHER" id="PTHR21581">
    <property type="entry name" value="D-ALANYL-D-ALANINE CARBOXYPEPTIDASE"/>
    <property type="match status" value="1"/>
</dbReference>
<feature type="domain" description="Peptidase S11 D-alanyl-D-alanine carboxypeptidase A N-terminal" evidence="10">
    <location>
        <begin position="22"/>
        <end position="239"/>
    </location>
</feature>
<dbReference type="EMBL" id="NOXT01000086">
    <property type="protein sequence ID" value="OYQ31336.1"/>
    <property type="molecule type" value="Genomic_DNA"/>
</dbReference>
<evidence type="ECO:0000259" key="10">
    <source>
        <dbReference type="Pfam" id="PF00768"/>
    </source>
</evidence>
<evidence type="ECO:0000256" key="1">
    <source>
        <dbReference type="ARBA" id="ARBA00007164"/>
    </source>
</evidence>
<name>A0A255YQ22_9SPHN</name>
<dbReference type="AlphaFoldDB" id="A0A255YQ22"/>
<keyword evidence="12" id="KW-1185">Reference proteome</keyword>
<dbReference type="GO" id="GO:0008360">
    <property type="term" value="P:regulation of cell shape"/>
    <property type="evidence" value="ECO:0007669"/>
    <property type="project" value="UniProtKB-KW"/>
</dbReference>
<keyword evidence="5" id="KW-0573">Peptidoglycan synthesis</keyword>
<feature type="binding site" evidence="8">
    <location>
        <position position="209"/>
    </location>
    <ligand>
        <name>substrate</name>
    </ligand>
</feature>
<keyword evidence="6" id="KW-0961">Cell wall biogenesis/degradation</keyword>
<dbReference type="InterPro" id="IPR001967">
    <property type="entry name" value="Peptidase_S11_N"/>
</dbReference>
<dbReference type="PANTHER" id="PTHR21581:SF6">
    <property type="entry name" value="TRAFFICKING PROTEIN PARTICLE COMPLEX SUBUNIT 12"/>
    <property type="match status" value="1"/>
</dbReference>
<evidence type="ECO:0000256" key="8">
    <source>
        <dbReference type="PIRSR" id="PIRSR618044-2"/>
    </source>
</evidence>
<evidence type="ECO:0000256" key="2">
    <source>
        <dbReference type="ARBA" id="ARBA00022729"/>
    </source>
</evidence>
<comment type="caution">
    <text evidence="11">The sequence shown here is derived from an EMBL/GenBank/DDBJ whole genome shotgun (WGS) entry which is preliminary data.</text>
</comment>
<accession>A0A255YQ22</accession>
<protein>
    <submittedName>
        <fullName evidence="11">D-alanyl-D-alanine carboxypeptidase</fullName>
    </submittedName>
</protein>
<feature type="active site" description="Acyl-ester intermediate" evidence="7">
    <location>
        <position position="47"/>
    </location>
</feature>
<dbReference type="GO" id="GO:0006508">
    <property type="term" value="P:proteolysis"/>
    <property type="evidence" value="ECO:0007669"/>
    <property type="project" value="InterPro"/>
</dbReference>
<keyword evidence="3" id="KW-0378">Hydrolase</keyword>
<keyword evidence="2" id="KW-0732">Signal</keyword>
<evidence type="ECO:0000256" key="5">
    <source>
        <dbReference type="ARBA" id="ARBA00022984"/>
    </source>
</evidence>
<keyword evidence="4" id="KW-0133">Cell shape</keyword>
<dbReference type="Proteomes" id="UP000216991">
    <property type="component" value="Unassembled WGS sequence"/>
</dbReference>
<feature type="active site" evidence="7">
    <location>
        <position position="107"/>
    </location>
</feature>
<dbReference type="GO" id="GO:0009002">
    <property type="term" value="F:serine-type D-Ala-D-Ala carboxypeptidase activity"/>
    <property type="evidence" value="ECO:0007669"/>
    <property type="project" value="InterPro"/>
</dbReference>
<evidence type="ECO:0000256" key="3">
    <source>
        <dbReference type="ARBA" id="ARBA00022801"/>
    </source>
</evidence>
<evidence type="ECO:0000313" key="11">
    <source>
        <dbReference type="EMBL" id="OYQ31336.1"/>
    </source>
</evidence>
<dbReference type="Pfam" id="PF00768">
    <property type="entry name" value="Peptidase_S11"/>
    <property type="match status" value="1"/>
</dbReference>
<evidence type="ECO:0000256" key="9">
    <source>
        <dbReference type="RuleBase" id="RU004016"/>
    </source>
</evidence>
<dbReference type="SUPFAM" id="SSF56601">
    <property type="entry name" value="beta-lactamase/transpeptidase-like"/>
    <property type="match status" value="1"/>
</dbReference>
<gene>
    <name evidence="11" type="ORF">CHU93_04200</name>
</gene>
<organism evidence="11 12">
    <name type="scientific">Sandarakinorhabdus cyanobacteriorum</name>
    <dbReference type="NCBI Taxonomy" id="1981098"/>
    <lineage>
        <taxon>Bacteria</taxon>
        <taxon>Pseudomonadati</taxon>
        <taxon>Pseudomonadota</taxon>
        <taxon>Alphaproteobacteria</taxon>
        <taxon>Sphingomonadales</taxon>
        <taxon>Sphingosinicellaceae</taxon>
        <taxon>Sandarakinorhabdus</taxon>
    </lineage>
</organism>
<feature type="active site" description="Proton acceptor" evidence="7">
    <location>
        <position position="50"/>
    </location>
</feature>
<dbReference type="GO" id="GO:0009252">
    <property type="term" value="P:peptidoglycan biosynthetic process"/>
    <property type="evidence" value="ECO:0007669"/>
    <property type="project" value="UniProtKB-KW"/>
</dbReference>
<dbReference type="PRINTS" id="PR00725">
    <property type="entry name" value="DADACBPTASE1"/>
</dbReference>
<reference evidence="11 12" key="1">
    <citation type="submission" date="2017-07" db="EMBL/GenBank/DDBJ databases">
        <title>Sandarakinorhabdus cyanobacteriorum sp. nov., a novel bacterium isolated from cyanobacterial aggregates in a eutrophic lake.</title>
        <authorList>
            <person name="Cai H."/>
        </authorList>
    </citation>
    <scope>NUCLEOTIDE SEQUENCE [LARGE SCALE GENOMIC DNA]</scope>
    <source>
        <strain evidence="11 12">TH057</strain>
    </source>
</reference>
<evidence type="ECO:0000313" key="12">
    <source>
        <dbReference type="Proteomes" id="UP000216991"/>
    </source>
</evidence>
<evidence type="ECO:0000256" key="4">
    <source>
        <dbReference type="ARBA" id="ARBA00022960"/>
    </source>
</evidence>
<evidence type="ECO:0000256" key="7">
    <source>
        <dbReference type="PIRSR" id="PIRSR618044-1"/>
    </source>
</evidence>
<dbReference type="GO" id="GO:0071555">
    <property type="term" value="P:cell wall organization"/>
    <property type="evidence" value="ECO:0007669"/>
    <property type="project" value="UniProtKB-KW"/>
</dbReference>
<sequence length="341" mass="36260">MVMALTAPSAFAASLYSAPRYAAILIDNDTGEVLYARRADEIRYPASITKVMTLYVAFEELAAGRLSLDDDIRISRRAFNQAPSKLGLRVGATISVRDAFGVIATKSANDISVALAEHISGSEAAFAERMTQTARRLGMMNTSFHNASGLPHPDHTTTARDIAILSRAMLRDFPAHYPVFSQTHYRYRGMAVANHNHLLSTMPGVDGIKTGFTNAAGFTLAASAVRDNRRLVAVVLGGPSRMGRDGNVQDLLNIGFDVLGARQRGEYLTVAARFAEPDDLPDAVMETLGGEDVALDGTADRPARAVQTVDVNSAISALGDQGLSAPTLAGVGGGGRSTPRR</sequence>
<comment type="similarity">
    <text evidence="1 9">Belongs to the peptidase S11 family.</text>
</comment>
<evidence type="ECO:0000256" key="6">
    <source>
        <dbReference type="ARBA" id="ARBA00023316"/>
    </source>
</evidence>
<proteinExistence type="inferred from homology"/>
<dbReference type="Gene3D" id="3.40.710.10">
    <property type="entry name" value="DD-peptidase/beta-lactamase superfamily"/>
    <property type="match status" value="1"/>
</dbReference>
<keyword evidence="11" id="KW-0121">Carboxypeptidase</keyword>
<dbReference type="InterPro" id="IPR012338">
    <property type="entry name" value="Beta-lactam/transpept-like"/>
</dbReference>
<dbReference type="OrthoDB" id="5291989at2"/>
<keyword evidence="11" id="KW-0645">Protease</keyword>
<dbReference type="InterPro" id="IPR018044">
    <property type="entry name" value="Peptidase_S11"/>
</dbReference>